<accession>A0ABR7A0J6</accession>
<keyword evidence="1" id="KW-1133">Transmembrane helix</keyword>
<comment type="caution">
    <text evidence="2">The sequence shown here is derived from an EMBL/GenBank/DDBJ whole genome shotgun (WGS) entry which is preliminary data.</text>
</comment>
<evidence type="ECO:0000313" key="3">
    <source>
        <dbReference type="Proteomes" id="UP000654304"/>
    </source>
</evidence>
<evidence type="ECO:0000313" key="2">
    <source>
        <dbReference type="EMBL" id="MBC3930440.1"/>
    </source>
</evidence>
<dbReference type="Proteomes" id="UP000654304">
    <property type="component" value="Unassembled WGS sequence"/>
</dbReference>
<organism evidence="2 3">
    <name type="scientific">Undibacterium curvum</name>
    <dbReference type="NCBI Taxonomy" id="2762294"/>
    <lineage>
        <taxon>Bacteria</taxon>
        <taxon>Pseudomonadati</taxon>
        <taxon>Pseudomonadota</taxon>
        <taxon>Betaproteobacteria</taxon>
        <taxon>Burkholderiales</taxon>
        <taxon>Oxalobacteraceae</taxon>
        <taxon>Undibacterium</taxon>
    </lineage>
</organism>
<feature type="transmembrane region" description="Helical" evidence="1">
    <location>
        <begin position="6"/>
        <end position="26"/>
    </location>
</feature>
<keyword evidence="1" id="KW-0472">Membrane</keyword>
<evidence type="ECO:0000256" key="1">
    <source>
        <dbReference type="SAM" id="Phobius"/>
    </source>
</evidence>
<protein>
    <submittedName>
        <fullName evidence="2">Uncharacterized protein</fullName>
    </submittedName>
</protein>
<dbReference type="RefSeq" id="WP_186902314.1">
    <property type="nucleotide sequence ID" value="NZ_JACOGD010000001.1"/>
</dbReference>
<keyword evidence="1" id="KW-0812">Transmembrane</keyword>
<name>A0ABR7A0J6_9BURK</name>
<keyword evidence="3" id="KW-1185">Reference proteome</keyword>
<gene>
    <name evidence="2" type="ORF">H8K43_02050</name>
</gene>
<reference evidence="2 3" key="1">
    <citation type="submission" date="2020-08" db="EMBL/GenBank/DDBJ databases">
        <title>Novel species isolated from subtropical streams in China.</title>
        <authorList>
            <person name="Lu H."/>
        </authorList>
    </citation>
    <scope>NUCLEOTIDE SEQUENCE [LARGE SCALE GENOMIC DNA]</scope>
    <source>
        <strain evidence="2 3">CY22W</strain>
    </source>
</reference>
<dbReference type="EMBL" id="JACOGD010000001">
    <property type="protein sequence ID" value="MBC3930440.1"/>
    <property type="molecule type" value="Genomic_DNA"/>
</dbReference>
<sequence>MSFVWIALLWGGLSEIGLALWSRLYLSDWKRYVPARPDEPAFAKPDSFNT</sequence>
<proteinExistence type="predicted"/>